<evidence type="ECO:0000313" key="2">
    <source>
        <dbReference type="EMBL" id="SLM12217.1"/>
    </source>
</evidence>
<evidence type="ECO:0000256" key="1">
    <source>
        <dbReference type="SAM" id="Phobius"/>
    </source>
</evidence>
<reference evidence="2" key="1">
    <citation type="submission" date="2017-02" db="EMBL/GenBank/DDBJ databases">
        <authorList>
            <person name="Regsiter A."/>
            <person name="William W."/>
        </authorList>
    </citation>
    <scope>NUCLEOTIDE SEQUENCE</scope>
    <source>
        <strain evidence="2">Bib</strain>
    </source>
</reference>
<keyword evidence="1" id="KW-1133">Transmembrane helix</keyword>
<gene>
    <name evidence="2" type="ORF">SPIROBIBN47_240002</name>
</gene>
<accession>A0A3P3XHQ4</accession>
<feature type="transmembrane region" description="Helical" evidence="1">
    <location>
        <begin position="605"/>
        <end position="626"/>
    </location>
</feature>
<keyword evidence="1" id="KW-0472">Membrane</keyword>
<dbReference type="AlphaFoldDB" id="A0A3P3XHQ4"/>
<name>A0A3P3XHQ4_9SPIR</name>
<proteinExistence type="predicted"/>
<feature type="transmembrane region" description="Helical" evidence="1">
    <location>
        <begin position="729"/>
        <end position="751"/>
    </location>
</feature>
<sequence>MAKSRLHKLYRSILSTLSFSAELRKMRRELNAKIDQPESITPPPPFHPQGANRWFKRRRITIAESYLMVVRDLDSRHSSARLDALRKLADVAFHSANIDYPLNTARVQSALIKEVVKHRSNKRRQLELLYDFSMSTRGQHQVIRKLCDELNIIELPEKGMQIGDLGYGWDGHVHDTATSGRKNPTQLIIDAFIKGISRVTVAYGSVSDLDMMEEALEAGNILGLHVSIALEFSVMVDGARYHFMAELPRFNSKEELRGFFSSHASDLTSFFQGLDINRENRLDAVRRLLETFNADTLPTINEGFEHKPEYCLAPLSLDELLATIPNMNITPLHLAEFMYMRYRPVLQKRVWFYKVLREKIRSSSLADPARKAEKDTIEKKYAELRKELRNLSPDTLLSEYFEDPHAISYQTVFEDIESLSDMLHQAGCTIKFIHPLEYGVEKATRVLEQCSHCIDSAEVYNTQDCAGRSPEEVEAFARIFNERNKRAHSKGRKVIIPVCGSDATGRNPKIPGMGFVFEDRIIGKLRQRYIKRHVALPPLVSAMVRAEDAPVDEEHLDLRSVPCIISMGKVSAGEGYTSTSEDEVIGPVRAWRYFNPAFKNTIRTLIGFFVATSFIGPWYALLWLGITGFRNSIADLISYRGTRLNQWKLKSINFDNVAQSLFWTGFSVPILGFVKANFDAIWPWVHDGFVFNLVKFFFISFANGLYLASHNTLRGFDKSVVRANIFRSILAWPLATVFAPLGNALAIPSIVQTKIWSDVVAGFIEGGNKYRKVLRQRQKTLEEIIPTIIHSKGSTQYIAMLDILYLFSEEPRMQSIIKAVLSPYVLFTRRLRKNSSLRLTLLVELHKTMCEERVWTELIDYIVANYDEEMADDLVDLVADALPDLQEWLGHLIAKYGESSGLLKKFGIGRK</sequence>
<protein>
    <submittedName>
        <fullName evidence="2">Uncharacterized protein</fullName>
    </submittedName>
</protein>
<keyword evidence="1" id="KW-0812">Transmembrane</keyword>
<organism evidence="2">
    <name type="scientific">uncultured spirochete</name>
    <dbReference type="NCBI Taxonomy" id="156406"/>
    <lineage>
        <taxon>Bacteria</taxon>
        <taxon>Pseudomonadati</taxon>
        <taxon>Spirochaetota</taxon>
        <taxon>Spirochaetia</taxon>
        <taxon>Spirochaetales</taxon>
        <taxon>environmental samples</taxon>
    </lineage>
</organism>
<dbReference type="EMBL" id="FWDM01000017">
    <property type="protein sequence ID" value="SLM12217.1"/>
    <property type="molecule type" value="Genomic_DNA"/>
</dbReference>
<feature type="transmembrane region" description="Helical" evidence="1">
    <location>
        <begin position="689"/>
        <end position="708"/>
    </location>
</feature>